<dbReference type="InterPro" id="IPR050869">
    <property type="entry name" value="H3K4_H4K5_MeTrfase"/>
</dbReference>
<dbReference type="PANTHER" id="PTHR12197:SF292">
    <property type="entry name" value="SET DOMAIN-CONTAINING PROTEIN"/>
    <property type="match status" value="1"/>
</dbReference>
<dbReference type="SUPFAM" id="SSF82199">
    <property type="entry name" value="SET domain"/>
    <property type="match status" value="1"/>
</dbReference>
<evidence type="ECO:0000256" key="4">
    <source>
        <dbReference type="PROSITE-ProRule" id="PRU00134"/>
    </source>
</evidence>
<dbReference type="Proteomes" id="UP000663852">
    <property type="component" value="Unassembled WGS sequence"/>
</dbReference>
<organism evidence="7 10">
    <name type="scientific">Adineta ricciae</name>
    <name type="common">Rotifer</name>
    <dbReference type="NCBI Taxonomy" id="249248"/>
    <lineage>
        <taxon>Eukaryota</taxon>
        <taxon>Metazoa</taxon>
        <taxon>Spiralia</taxon>
        <taxon>Gnathifera</taxon>
        <taxon>Rotifera</taxon>
        <taxon>Eurotatoria</taxon>
        <taxon>Bdelloidea</taxon>
        <taxon>Adinetida</taxon>
        <taxon>Adinetidae</taxon>
        <taxon>Adineta</taxon>
    </lineage>
</organism>
<dbReference type="PANTHER" id="PTHR12197">
    <property type="entry name" value="HISTONE-LYSINE N-METHYLTRANSFERASE SMYD"/>
    <property type="match status" value="1"/>
</dbReference>
<dbReference type="EMBL" id="CAJNOR010003880">
    <property type="protein sequence ID" value="CAF1456050.1"/>
    <property type="molecule type" value="Genomic_DNA"/>
</dbReference>
<dbReference type="AlphaFoldDB" id="A0A814MN71"/>
<gene>
    <name evidence="7" type="ORF">EDS130_LOCUS18930</name>
    <name evidence="8" type="ORF">XAT740_LOCUS37156</name>
</gene>
<dbReference type="InterPro" id="IPR002893">
    <property type="entry name" value="Znf_MYND"/>
</dbReference>
<feature type="domain" description="MYND-type" evidence="6">
    <location>
        <begin position="49"/>
        <end position="95"/>
    </location>
</feature>
<feature type="domain" description="SET" evidence="5">
    <location>
        <begin position="4"/>
        <end position="315"/>
    </location>
</feature>
<protein>
    <submittedName>
        <fullName evidence="7">Uncharacterized protein</fullName>
    </submittedName>
</protein>
<accession>A0A814MN71</accession>
<dbReference type="Pfam" id="PF00856">
    <property type="entry name" value="SET"/>
    <property type="match status" value="1"/>
</dbReference>
<evidence type="ECO:0000256" key="1">
    <source>
        <dbReference type="ARBA" id="ARBA00022723"/>
    </source>
</evidence>
<name>A0A814MN71_ADIRI</name>
<dbReference type="EMBL" id="CAJNOJ010000089">
    <property type="protein sequence ID" value="CAF1080369.1"/>
    <property type="molecule type" value="Genomic_DNA"/>
</dbReference>
<dbReference type="GO" id="GO:0008270">
    <property type="term" value="F:zinc ion binding"/>
    <property type="evidence" value="ECO:0007669"/>
    <property type="project" value="UniProtKB-KW"/>
</dbReference>
<sequence>MAESKLDIIITQDKGRCFVVNQHVSQGEIVFICQPYGIVPFVITKDFICANCICIPKERTSSNKMIECRQKCHHTFYCSDQCEQHDWDKFHKYECSFLDKIFEIGFTNYILTYTRQIMRMLTLRFYEIMNKSCVSKFEDVWKLCSNYEKFTMKTKDEYEAVAKILTEYVLTQLVPHLTSGDMDFTRMVYSFLPDRADVEKLSINVSNSWINTMTHTYSISSDACKQLLFKIYILICIEEINSFFLTTFLFDGWTQSCSKYAVAVYPQASFFNHSCSPNLGRFFIEKDGDTFRTGDIVFFAMRSLEKGEEACITYTNLEPELYIQELVDTSEIIKSQAKRNERLKEIFLFDCNCVRCINESKGILDSSFVTLVKEFKCSKTDCTGWLIPTVDDCKICEACGSSP</sequence>
<dbReference type="CDD" id="cd20071">
    <property type="entry name" value="SET_SMYD"/>
    <property type="match status" value="1"/>
</dbReference>
<dbReference type="SUPFAM" id="SSF144232">
    <property type="entry name" value="HIT/MYND zinc finger-like"/>
    <property type="match status" value="1"/>
</dbReference>
<evidence type="ECO:0000313" key="9">
    <source>
        <dbReference type="Proteomes" id="UP000663828"/>
    </source>
</evidence>
<keyword evidence="3" id="KW-0862">Zinc</keyword>
<keyword evidence="2 4" id="KW-0863">Zinc-finger</keyword>
<evidence type="ECO:0000256" key="2">
    <source>
        <dbReference type="ARBA" id="ARBA00022771"/>
    </source>
</evidence>
<keyword evidence="9" id="KW-1185">Reference proteome</keyword>
<dbReference type="OrthoDB" id="5945798at2759"/>
<keyword evidence="1" id="KW-0479">Metal-binding</keyword>
<evidence type="ECO:0000313" key="8">
    <source>
        <dbReference type="EMBL" id="CAF1456050.1"/>
    </source>
</evidence>
<dbReference type="InterPro" id="IPR001214">
    <property type="entry name" value="SET_dom"/>
</dbReference>
<dbReference type="Gene3D" id="2.170.270.10">
    <property type="entry name" value="SET domain"/>
    <property type="match status" value="1"/>
</dbReference>
<dbReference type="Proteomes" id="UP000663828">
    <property type="component" value="Unassembled WGS sequence"/>
</dbReference>
<proteinExistence type="predicted"/>
<comment type="caution">
    <text evidence="7">The sequence shown here is derived from an EMBL/GenBank/DDBJ whole genome shotgun (WGS) entry which is preliminary data.</text>
</comment>
<evidence type="ECO:0000259" key="5">
    <source>
        <dbReference type="PROSITE" id="PS50280"/>
    </source>
</evidence>
<dbReference type="PROSITE" id="PS50865">
    <property type="entry name" value="ZF_MYND_2"/>
    <property type="match status" value="1"/>
</dbReference>
<evidence type="ECO:0000313" key="7">
    <source>
        <dbReference type="EMBL" id="CAF1080369.1"/>
    </source>
</evidence>
<evidence type="ECO:0000256" key="3">
    <source>
        <dbReference type="ARBA" id="ARBA00022833"/>
    </source>
</evidence>
<reference evidence="7" key="1">
    <citation type="submission" date="2021-02" db="EMBL/GenBank/DDBJ databases">
        <authorList>
            <person name="Nowell W R."/>
        </authorList>
    </citation>
    <scope>NUCLEOTIDE SEQUENCE</scope>
</reference>
<dbReference type="PROSITE" id="PS50280">
    <property type="entry name" value="SET"/>
    <property type="match status" value="1"/>
</dbReference>
<evidence type="ECO:0000313" key="10">
    <source>
        <dbReference type="Proteomes" id="UP000663852"/>
    </source>
</evidence>
<dbReference type="InterPro" id="IPR046341">
    <property type="entry name" value="SET_dom_sf"/>
</dbReference>
<evidence type="ECO:0000259" key="6">
    <source>
        <dbReference type="PROSITE" id="PS50865"/>
    </source>
</evidence>